<dbReference type="GO" id="GO:0000166">
    <property type="term" value="F:nucleotide binding"/>
    <property type="evidence" value="ECO:0007669"/>
    <property type="project" value="UniProtKB-KW"/>
</dbReference>
<keyword evidence="7" id="KW-1185">Reference proteome</keyword>
<dbReference type="InterPro" id="IPR051813">
    <property type="entry name" value="HepT_RNase_toxin"/>
</dbReference>
<sequence>MNARTRRWLRDLVEHAEAVGRLIARGKDAYDADEMLRYAAEDLLIRLGECVSRIDRDEPGFVGAHPDLELRRVKDARNVIAHGYDIVDTELLWAILAINIPEVARGVDHLIEEHPDASD</sequence>
<dbReference type="InterPro" id="IPR008201">
    <property type="entry name" value="HepT-like"/>
</dbReference>
<evidence type="ECO:0000256" key="2">
    <source>
        <dbReference type="ARBA" id="ARBA00022649"/>
    </source>
</evidence>
<evidence type="ECO:0000256" key="1">
    <source>
        <dbReference type="ARBA" id="ARBA00022553"/>
    </source>
</evidence>
<dbReference type="GO" id="GO:0016787">
    <property type="term" value="F:hydrolase activity"/>
    <property type="evidence" value="ECO:0007669"/>
    <property type="project" value="UniProtKB-KW"/>
</dbReference>
<evidence type="ECO:0000313" key="6">
    <source>
        <dbReference type="EMBL" id="QJW35498.1"/>
    </source>
</evidence>
<dbReference type="KEGG" id="cprt:FIC82_004065"/>
<dbReference type="AlphaFoldDB" id="A0A6M5UEI2"/>
<dbReference type="Proteomes" id="UP000451354">
    <property type="component" value="Chromosome"/>
</dbReference>
<dbReference type="RefSeq" id="WP_154797664.1">
    <property type="nucleotide sequence ID" value="NZ_CP052757.1"/>
</dbReference>
<name>A0A6M5UEI2_9MICO</name>
<organism evidence="6 7">
    <name type="scientific">Cellulosimicrobium protaetiae</name>
    <dbReference type="NCBI Taxonomy" id="2587808"/>
    <lineage>
        <taxon>Bacteria</taxon>
        <taxon>Bacillati</taxon>
        <taxon>Actinomycetota</taxon>
        <taxon>Actinomycetes</taxon>
        <taxon>Micrococcales</taxon>
        <taxon>Promicromonosporaceae</taxon>
        <taxon>Cellulosimicrobium</taxon>
    </lineage>
</organism>
<evidence type="ECO:0000256" key="5">
    <source>
        <dbReference type="ARBA" id="ARBA00022801"/>
    </source>
</evidence>
<evidence type="ECO:0000313" key="7">
    <source>
        <dbReference type="Proteomes" id="UP000451354"/>
    </source>
</evidence>
<gene>
    <name evidence="6" type="ORF">FIC82_004065</name>
</gene>
<keyword evidence="2" id="KW-1277">Toxin-antitoxin system</keyword>
<dbReference type="PANTHER" id="PTHR34139">
    <property type="entry name" value="UPF0331 PROTEIN MJ0127"/>
    <property type="match status" value="1"/>
</dbReference>
<dbReference type="GO" id="GO:0004540">
    <property type="term" value="F:RNA nuclease activity"/>
    <property type="evidence" value="ECO:0007669"/>
    <property type="project" value="InterPro"/>
</dbReference>
<dbReference type="Pfam" id="PF01934">
    <property type="entry name" value="HepT-like"/>
    <property type="match status" value="1"/>
</dbReference>
<dbReference type="EMBL" id="CP052757">
    <property type="protein sequence ID" value="QJW35498.1"/>
    <property type="molecule type" value="Genomic_DNA"/>
</dbReference>
<keyword evidence="1" id="KW-0597">Phosphoprotein</keyword>
<protein>
    <submittedName>
        <fullName evidence="6">DUF86 domain-containing protein</fullName>
    </submittedName>
</protein>
<keyword evidence="5" id="KW-0378">Hydrolase</keyword>
<dbReference type="PANTHER" id="PTHR34139:SF1">
    <property type="entry name" value="RNASE MJ1380-RELATED"/>
    <property type="match status" value="1"/>
</dbReference>
<dbReference type="OrthoDB" id="159782at2"/>
<keyword evidence="3" id="KW-0540">Nuclease</keyword>
<proteinExistence type="predicted"/>
<dbReference type="GO" id="GO:0110001">
    <property type="term" value="C:toxin-antitoxin complex"/>
    <property type="evidence" value="ECO:0007669"/>
    <property type="project" value="InterPro"/>
</dbReference>
<reference evidence="6 7" key="1">
    <citation type="journal article" date="2022" name="Int. J. Syst. Evol. Microbiol.">
        <title>Cellulosimicrobium protaetiae sp. nov., isolated from the gut of the larva of Protaetia brevitarsis seulensis.</title>
        <authorList>
            <person name="Le Han H."/>
            <person name="Nguyen T.T.H."/>
            <person name="Li Z."/>
            <person name="Shin N.R."/>
            <person name="Kim S.G."/>
        </authorList>
    </citation>
    <scope>NUCLEOTIDE SEQUENCE [LARGE SCALE GENOMIC DNA]</scope>
    <source>
        <strain evidence="6 7">BI34</strain>
    </source>
</reference>
<accession>A0A6M5UEI2</accession>
<evidence type="ECO:0000256" key="3">
    <source>
        <dbReference type="ARBA" id="ARBA00022722"/>
    </source>
</evidence>
<evidence type="ECO:0000256" key="4">
    <source>
        <dbReference type="ARBA" id="ARBA00022741"/>
    </source>
</evidence>
<keyword evidence="4" id="KW-0547">Nucleotide-binding</keyword>